<dbReference type="GO" id="GO:0008023">
    <property type="term" value="C:transcription elongation factor complex"/>
    <property type="evidence" value="ECO:0007669"/>
    <property type="project" value="TreeGrafter"/>
</dbReference>
<keyword evidence="3" id="KW-0963">Cytoplasm</keyword>
<protein>
    <submittedName>
        <fullName evidence="7">PAXNEB domain containing protein</fullName>
    </submittedName>
</protein>
<proteinExistence type="predicted"/>
<evidence type="ECO:0000256" key="5">
    <source>
        <dbReference type="ARBA" id="ARBA00023242"/>
    </source>
</evidence>
<dbReference type="OrthoDB" id="289162at2759"/>
<evidence type="ECO:0000256" key="2">
    <source>
        <dbReference type="ARBA" id="ARBA00004496"/>
    </source>
</evidence>
<keyword evidence="8" id="KW-1185">Reference proteome</keyword>
<sequence>MPSAFRRKTKIAEDTTITAVERSQDSTTTTSSTTNTQSSSSILSFSSFATLSGVKPWQGGLYLTSTGLQDWDVLLGGGQPLGTALLLQQDRFTTDLAESLLKYWCAEAISQNQRLVIVPIIVDSSSNGDDDDDDDDDDDFFVDGSQDRKHNETEQAVLSLLQTLPRNLHWDKWKMKHRQEQQKKNQQEQQQQSDSDNGITTMQDQQLSQPSMMMDIVEEENFEDEVEDEEYDDEFQPPQHVSDEGLQVAWQYKTSVQQQRLAIHTDNPSTSATRHHDVYCHSYDLSGRMIEQQWEDNNEKQEESKAYFLHPSTFIAATISINSSSNDNVYSDRNSRGMKLFQKLVQVVKDKINDDFDNGNNSTKAIRLVLYHPPMEELAVALPLFLAYTRKEGSWPIVVMIYGTKPTNELEAWMRLARNCDIVMSTEGFASRREYPPPSEFRHLQGILNITKTTKKLNQVTAWI</sequence>
<comment type="subcellular location">
    <subcellularLocation>
        <location evidence="2">Cytoplasm</location>
    </subcellularLocation>
    <subcellularLocation>
        <location evidence="1">Nucleus</location>
    </subcellularLocation>
</comment>
<dbReference type="GO" id="GO:0002098">
    <property type="term" value="P:tRNA wobble uridine modification"/>
    <property type="evidence" value="ECO:0007669"/>
    <property type="project" value="InterPro"/>
</dbReference>
<feature type="compositionally biased region" description="Polar residues" evidence="6">
    <location>
        <begin position="198"/>
        <end position="209"/>
    </location>
</feature>
<feature type="compositionally biased region" description="Basic and acidic residues" evidence="6">
    <location>
        <begin position="175"/>
        <end position="186"/>
    </location>
</feature>
<dbReference type="InterPro" id="IPR008728">
    <property type="entry name" value="Elongator_complex_protein_4"/>
</dbReference>
<gene>
    <name evidence="7" type="ORF">IV203_021718</name>
</gene>
<dbReference type="GO" id="GO:0033588">
    <property type="term" value="C:elongator holoenzyme complex"/>
    <property type="evidence" value="ECO:0007669"/>
    <property type="project" value="InterPro"/>
</dbReference>
<keyword evidence="4" id="KW-0819">tRNA processing</keyword>
<dbReference type="EMBL" id="JAGRRH010000023">
    <property type="protein sequence ID" value="KAG7343710.1"/>
    <property type="molecule type" value="Genomic_DNA"/>
</dbReference>
<organism evidence="7 8">
    <name type="scientific">Nitzschia inconspicua</name>
    <dbReference type="NCBI Taxonomy" id="303405"/>
    <lineage>
        <taxon>Eukaryota</taxon>
        <taxon>Sar</taxon>
        <taxon>Stramenopiles</taxon>
        <taxon>Ochrophyta</taxon>
        <taxon>Bacillariophyta</taxon>
        <taxon>Bacillariophyceae</taxon>
        <taxon>Bacillariophycidae</taxon>
        <taxon>Bacillariales</taxon>
        <taxon>Bacillariaceae</taxon>
        <taxon>Nitzschia</taxon>
    </lineage>
</organism>
<dbReference type="Pfam" id="PF05625">
    <property type="entry name" value="PAXNEB"/>
    <property type="match status" value="1"/>
</dbReference>
<dbReference type="GO" id="GO:0005737">
    <property type="term" value="C:cytoplasm"/>
    <property type="evidence" value="ECO:0007669"/>
    <property type="project" value="UniProtKB-SubCell"/>
</dbReference>
<dbReference type="AlphaFoldDB" id="A0A9K3KI86"/>
<dbReference type="Proteomes" id="UP000693970">
    <property type="component" value="Unassembled WGS sequence"/>
</dbReference>
<keyword evidence="5" id="KW-0539">Nucleus</keyword>
<feature type="compositionally biased region" description="Acidic residues" evidence="6">
    <location>
        <begin position="128"/>
        <end position="141"/>
    </location>
</feature>
<evidence type="ECO:0000313" key="8">
    <source>
        <dbReference type="Proteomes" id="UP000693970"/>
    </source>
</evidence>
<accession>A0A9K3KI86</accession>
<reference evidence="7" key="1">
    <citation type="journal article" date="2021" name="Sci. Rep.">
        <title>Diploid genomic architecture of Nitzschia inconspicua, an elite biomass production diatom.</title>
        <authorList>
            <person name="Oliver A."/>
            <person name="Podell S."/>
            <person name="Pinowska A."/>
            <person name="Traller J.C."/>
            <person name="Smith S.R."/>
            <person name="McClure R."/>
            <person name="Beliaev A."/>
            <person name="Bohutskyi P."/>
            <person name="Hill E.A."/>
            <person name="Rabines A."/>
            <person name="Zheng H."/>
            <person name="Allen L.Z."/>
            <person name="Kuo A."/>
            <person name="Grigoriev I.V."/>
            <person name="Allen A.E."/>
            <person name="Hazlebeck D."/>
            <person name="Allen E.E."/>
        </authorList>
    </citation>
    <scope>NUCLEOTIDE SEQUENCE</scope>
    <source>
        <strain evidence="7">Hildebrandi</strain>
    </source>
</reference>
<comment type="caution">
    <text evidence="7">The sequence shown here is derived from an EMBL/GenBank/DDBJ whole genome shotgun (WGS) entry which is preliminary data.</text>
</comment>
<feature type="region of interest" description="Disordered" evidence="6">
    <location>
        <begin position="125"/>
        <end position="153"/>
    </location>
</feature>
<reference evidence="7" key="2">
    <citation type="submission" date="2021-04" db="EMBL/GenBank/DDBJ databases">
        <authorList>
            <person name="Podell S."/>
        </authorList>
    </citation>
    <scope>NUCLEOTIDE SEQUENCE</scope>
    <source>
        <strain evidence="7">Hildebrandi</strain>
    </source>
</reference>
<evidence type="ECO:0000256" key="4">
    <source>
        <dbReference type="ARBA" id="ARBA00022694"/>
    </source>
</evidence>
<evidence type="ECO:0000256" key="1">
    <source>
        <dbReference type="ARBA" id="ARBA00004123"/>
    </source>
</evidence>
<feature type="region of interest" description="Disordered" evidence="6">
    <location>
        <begin position="175"/>
        <end position="209"/>
    </location>
</feature>
<feature type="compositionally biased region" description="Low complexity" evidence="6">
    <location>
        <begin position="187"/>
        <end position="197"/>
    </location>
</feature>
<evidence type="ECO:0000256" key="6">
    <source>
        <dbReference type="SAM" id="MobiDB-lite"/>
    </source>
</evidence>
<evidence type="ECO:0000256" key="3">
    <source>
        <dbReference type="ARBA" id="ARBA00022490"/>
    </source>
</evidence>
<dbReference type="PANTHER" id="PTHR12896:SF1">
    <property type="entry name" value="ELONGATOR COMPLEX PROTEIN 4"/>
    <property type="match status" value="1"/>
</dbReference>
<evidence type="ECO:0000313" key="7">
    <source>
        <dbReference type="EMBL" id="KAG7343710.1"/>
    </source>
</evidence>
<name>A0A9K3KI86_9STRA</name>
<dbReference type="PANTHER" id="PTHR12896">
    <property type="entry name" value="PAX6 NEIGHBOR PROTEIN PAXNEB"/>
    <property type="match status" value="1"/>
</dbReference>